<feature type="compositionally biased region" description="Polar residues" evidence="1">
    <location>
        <begin position="138"/>
        <end position="155"/>
    </location>
</feature>
<evidence type="ECO:0000313" key="3">
    <source>
        <dbReference type="Proteomes" id="UP000007148"/>
    </source>
</evidence>
<comment type="caution">
    <text evidence="2">The sequence shown here is derived from an EMBL/GenBank/DDBJ whole genome shotgun (WGS) entry which is preliminary data.</text>
</comment>
<reference evidence="2 3" key="1">
    <citation type="journal article" date="2011" name="PLoS Pathog.">
        <title>Endophytic Life Strategies Decoded by Genome and Transcriptome Analyses of the Mutualistic Root Symbiont Piriformospora indica.</title>
        <authorList>
            <person name="Zuccaro A."/>
            <person name="Lahrmann U."/>
            <person name="Guldener U."/>
            <person name="Langen G."/>
            <person name="Pfiffi S."/>
            <person name="Biedenkopf D."/>
            <person name="Wong P."/>
            <person name="Samans B."/>
            <person name="Grimm C."/>
            <person name="Basiewicz M."/>
            <person name="Murat C."/>
            <person name="Martin F."/>
            <person name="Kogel K.H."/>
        </authorList>
    </citation>
    <scope>NUCLEOTIDE SEQUENCE [LARGE SCALE GENOMIC DNA]</scope>
    <source>
        <strain evidence="2 3">DSM 11827</strain>
    </source>
</reference>
<gene>
    <name evidence="2" type="ORF">PIIN_02133</name>
</gene>
<feature type="compositionally biased region" description="Basic and acidic residues" evidence="1">
    <location>
        <begin position="34"/>
        <end position="57"/>
    </location>
</feature>
<dbReference type="EMBL" id="CAFZ01000029">
    <property type="protein sequence ID" value="CCA68268.1"/>
    <property type="molecule type" value="Genomic_DNA"/>
</dbReference>
<dbReference type="Proteomes" id="UP000007148">
    <property type="component" value="Unassembled WGS sequence"/>
</dbReference>
<accession>G4TAC2</accession>
<evidence type="ECO:0000256" key="1">
    <source>
        <dbReference type="SAM" id="MobiDB-lite"/>
    </source>
</evidence>
<dbReference type="AlphaFoldDB" id="G4TAC2"/>
<feature type="compositionally biased region" description="Polar residues" evidence="1">
    <location>
        <begin position="63"/>
        <end position="85"/>
    </location>
</feature>
<proteinExistence type="predicted"/>
<dbReference type="HOGENOM" id="CLU_1321351_0_0_1"/>
<feature type="compositionally biased region" description="Low complexity" evidence="1">
    <location>
        <begin position="157"/>
        <end position="184"/>
    </location>
</feature>
<feature type="region of interest" description="Disordered" evidence="1">
    <location>
        <begin position="138"/>
        <end position="208"/>
    </location>
</feature>
<feature type="region of interest" description="Disordered" evidence="1">
    <location>
        <begin position="1"/>
        <end position="101"/>
    </location>
</feature>
<keyword evidence="3" id="KW-1185">Reference proteome</keyword>
<name>G4TAC2_SERID</name>
<protein>
    <submittedName>
        <fullName evidence="2">Uncharacterized protein</fullName>
    </submittedName>
</protein>
<feature type="compositionally biased region" description="Polar residues" evidence="1">
    <location>
        <begin position="199"/>
        <end position="208"/>
    </location>
</feature>
<dbReference type="InParanoid" id="G4TAC2"/>
<organism evidence="2 3">
    <name type="scientific">Serendipita indica (strain DSM 11827)</name>
    <name type="common">Root endophyte fungus</name>
    <name type="synonym">Piriformospora indica</name>
    <dbReference type="NCBI Taxonomy" id="1109443"/>
    <lineage>
        <taxon>Eukaryota</taxon>
        <taxon>Fungi</taxon>
        <taxon>Dikarya</taxon>
        <taxon>Basidiomycota</taxon>
        <taxon>Agaricomycotina</taxon>
        <taxon>Agaricomycetes</taxon>
        <taxon>Sebacinales</taxon>
        <taxon>Serendipitaceae</taxon>
        <taxon>Serendipita</taxon>
    </lineage>
</organism>
<evidence type="ECO:0000313" key="2">
    <source>
        <dbReference type="EMBL" id="CCA68268.1"/>
    </source>
</evidence>
<sequence>MTPNRERHLSMPSTPARKQAHDPPPGMTPQLRETISDSFEHSDSDEDSRFPRQDARRPVASPLQASPTRGSYSQPILTSREQYTGRNLKRATTDGDLSTTNDLRRLLEEKDEHLAAKEDQIKALSREIDSLKRQLALSSGNAGSSFRPSYSTGLSLPTPSRQPTTSAAAAAAAAPALHRATSTAHDSSHGFSFRGLEDTSMQPPTMWN</sequence>